<comment type="caution">
    <text evidence="1">The sequence shown here is derived from an EMBL/GenBank/DDBJ whole genome shotgun (WGS) entry which is preliminary data.</text>
</comment>
<gene>
    <name evidence="1" type="ORF">tinsulaeT_06240</name>
</gene>
<evidence type="ECO:0000313" key="2">
    <source>
        <dbReference type="Proteomes" id="UP001157186"/>
    </source>
</evidence>
<evidence type="ECO:0008006" key="3">
    <source>
        <dbReference type="Google" id="ProtNLM"/>
    </source>
</evidence>
<protein>
    <recommendedName>
        <fullName evidence="3">DUF3465 domain-containing protein</fullName>
    </recommendedName>
</protein>
<reference evidence="1 2" key="1">
    <citation type="submission" date="2023-03" db="EMBL/GenBank/DDBJ databases">
        <title>Draft genome sequence of Thalassotalea insulae KCTC 62186T.</title>
        <authorList>
            <person name="Sawabe T."/>
        </authorList>
    </citation>
    <scope>NUCLEOTIDE SEQUENCE [LARGE SCALE GENOMIC DNA]</scope>
    <source>
        <strain evidence="1 2">KCTC 62186</strain>
    </source>
</reference>
<keyword evidence="2" id="KW-1185">Reference proteome</keyword>
<sequence>MKATGRVIKVFPDDIKGAKHQKFTVKLKNNKTVLVVHNISIAPKVYGLKVGDKVEFLGQYQWNSQGGMVHWTHHDPHGEHPVGWIKHNGKLYS</sequence>
<accession>A0ABQ6GPN8</accession>
<dbReference type="InterPro" id="IPR021856">
    <property type="entry name" value="DUF3465"/>
</dbReference>
<evidence type="ECO:0000313" key="1">
    <source>
        <dbReference type="EMBL" id="GLX77284.1"/>
    </source>
</evidence>
<dbReference type="Pfam" id="PF11948">
    <property type="entry name" value="DUF3465"/>
    <property type="match status" value="1"/>
</dbReference>
<organism evidence="1 2">
    <name type="scientific">Thalassotalea insulae</name>
    <dbReference type="NCBI Taxonomy" id="2056778"/>
    <lineage>
        <taxon>Bacteria</taxon>
        <taxon>Pseudomonadati</taxon>
        <taxon>Pseudomonadota</taxon>
        <taxon>Gammaproteobacteria</taxon>
        <taxon>Alteromonadales</taxon>
        <taxon>Colwelliaceae</taxon>
        <taxon>Thalassotalea</taxon>
    </lineage>
</organism>
<name>A0ABQ6GPN8_9GAMM</name>
<proteinExistence type="predicted"/>
<dbReference type="RefSeq" id="WP_284243128.1">
    <property type="nucleotide sequence ID" value="NZ_BSST01000001.1"/>
</dbReference>
<dbReference type="EMBL" id="BSST01000001">
    <property type="protein sequence ID" value="GLX77284.1"/>
    <property type="molecule type" value="Genomic_DNA"/>
</dbReference>
<dbReference type="Proteomes" id="UP001157186">
    <property type="component" value="Unassembled WGS sequence"/>
</dbReference>